<name>A0A238KZP6_9RHOB</name>
<dbReference type="EMBL" id="FXYH01000016">
    <property type="protein sequence ID" value="SMX48100.1"/>
    <property type="molecule type" value="Genomic_DNA"/>
</dbReference>
<dbReference type="InterPro" id="IPR007138">
    <property type="entry name" value="ABM_dom"/>
</dbReference>
<accession>A0A238KZP6</accession>
<feature type="signal peptide" evidence="1">
    <location>
        <begin position="1"/>
        <end position="19"/>
    </location>
</feature>
<dbReference type="Pfam" id="PF03992">
    <property type="entry name" value="ABM"/>
    <property type="match status" value="1"/>
</dbReference>
<dbReference type="Proteomes" id="UP000220836">
    <property type="component" value="Unassembled WGS sequence"/>
</dbReference>
<feature type="domain" description="ABM" evidence="2">
    <location>
        <begin position="30"/>
        <end position="90"/>
    </location>
</feature>
<dbReference type="RefSeq" id="WP_245910940.1">
    <property type="nucleotide sequence ID" value="NZ_FXYH01000016.1"/>
</dbReference>
<keyword evidence="4" id="KW-1185">Reference proteome</keyword>
<dbReference type="InterPro" id="IPR011008">
    <property type="entry name" value="Dimeric_a/b-barrel"/>
</dbReference>
<protein>
    <recommendedName>
        <fullName evidence="2">ABM domain-containing protein</fullName>
    </recommendedName>
</protein>
<evidence type="ECO:0000313" key="4">
    <source>
        <dbReference type="Proteomes" id="UP000220836"/>
    </source>
</evidence>
<evidence type="ECO:0000256" key="1">
    <source>
        <dbReference type="SAM" id="SignalP"/>
    </source>
</evidence>
<dbReference type="AlphaFoldDB" id="A0A238KZP6"/>
<organism evidence="3 4">
    <name type="scientific">Pelagimonas varians</name>
    <dbReference type="NCBI Taxonomy" id="696760"/>
    <lineage>
        <taxon>Bacteria</taxon>
        <taxon>Pseudomonadati</taxon>
        <taxon>Pseudomonadota</taxon>
        <taxon>Alphaproteobacteria</taxon>
        <taxon>Rhodobacterales</taxon>
        <taxon>Roseobacteraceae</taxon>
        <taxon>Pelagimonas</taxon>
    </lineage>
</organism>
<gene>
    <name evidence="3" type="ORF">PEV8663_03738</name>
</gene>
<evidence type="ECO:0000313" key="3">
    <source>
        <dbReference type="EMBL" id="SMX48100.1"/>
    </source>
</evidence>
<dbReference type="Gene3D" id="3.30.70.100">
    <property type="match status" value="1"/>
</dbReference>
<keyword evidence="1" id="KW-0732">Signal</keyword>
<evidence type="ECO:0000259" key="2">
    <source>
        <dbReference type="Pfam" id="PF03992"/>
    </source>
</evidence>
<proteinExistence type="predicted"/>
<sequence>MKYLSLIAATMLAAGPALADDQSADDVGWHIVMTVNAGMEDAVLPLLDQMVSATKANEPGALTYDYMGAGDQVHIVERYADNAAAMTHMGNFGANFAEKFLQTFSVNSVAVYGPAGDDLKAVLEPFAPAYMARLSGYTR</sequence>
<reference evidence="3 4" key="1">
    <citation type="submission" date="2017-05" db="EMBL/GenBank/DDBJ databases">
        <authorList>
            <person name="Song R."/>
            <person name="Chenine A.L."/>
            <person name="Ruprecht R.M."/>
        </authorList>
    </citation>
    <scope>NUCLEOTIDE SEQUENCE [LARGE SCALE GENOMIC DNA]</scope>
    <source>
        <strain evidence="3 4">CECT 8663</strain>
    </source>
</reference>
<feature type="chain" id="PRO_5013054057" description="ABM domain-containing protein" evidence="1">
    <location>
        <begin position="20"/>
        <end position="139"/>
    </location>
</feature>
<dbReference type="SUPFAM" id="SSF54909">
    <property type="entry name" value="Dimeric alpha+beta barrel"/>
    <property type="match status" value="1"/>
</dbReference>